<dbReference type="InterPro" id="IPR045078">
    <property type="entry name" value="TST/MPST-like"/>
</dbReference>
<dbReference type="GO" id="GO:0005739">
    <property type="term" value="C:mitochondrion"/>
    <property type="evidence" value="ECO:0007669"/>
    <property type="project" value="TreeGrafter"/>
</dbReference>
<dbReference type="AlphaFoldDB" id="A0A830BP38"/>
<reference evidence="5" key="1">
    <citation type="submission" date="2020-07" db="EMBL/GenBank/DDBJ databases">
        <title>Ethylene signaling mediates host invasion by parasitic plants.</title>
        <authorList>
            <person name="Yoshida S."/>
        </authorList>
    </citation>
    <scope>NUCLEOTIDE SEQUENCE</scope>
    <source>
        <strain evidence="5">Okayama</strain>
    </source>
</reference>
<keyword evidence="5" id="KW-0670">Pyruvate</keyword>
<evidence type="ECO:0000313" key="6">
    <source>
        <dbReference type="Proteomes" id="UP000653305"/>
    </source>
</evidence>
<evidence type="ECO:0000256" key="3">
    <source>
        <dbReference type="SAM" id="MobiDB-lite"/>
    </source>
</evidence>
<evidence type="ECO:0000256" key="1">
    <source>
        <dbReference type="ARBA" id="ARBA00022679"/>
    </source>
</evidence>
<dbReference type="Gene3D" id="3.40.250.10">
    <property type="entry name" value="Rhodanese-like domain"/>
    <property type="match status" value="1"/>
</dbReference>
<sequence length="275" mass="30702">MSDIIQTRKLDHIRRHSREESTSKPFPVPSWFCYPQSTIKRPGPPASTSVLSKYPPLETKMKRRREERRTLTKAPLSVPVDGATLRRIFNVLGEPVDNLAVEPDVVPEGLGLAPTRAIGKNEVVLEIQNNIEEQTQPHVDARSKARFDGVAPEPRKGIRSGHVPGSKCVPFTSESRWTDIALSCGTGVTACILAMQEDMEETARAELWREELIEEIELKVDGLRELEEAGKREELVLCVSSIFKLSSSIDGGETALFILANHDPLFLDKSHARNF</sequence>
<dbReference type="Proteomes" id="UP000653305">
    <property type="component" value="Unassembled WGS sequence"/>
</dbReference>
<dbReference type="InterPro" id="IPR036873">
    <property type="entry name" value="Rhodanese-like_dom_sf"/>
</dbReference>
<comment type="caution">
    <text evidence="5">The sequence shown here is derived from an EMBL/GenBank/DDBJ whole genome shotgun (WGS) entry which is preliminary data.</text>
</comment>
<feature type="compositionally biased region" description="Basic and acidic residues" evidence="3">
    <location>
        <begin position="1"/>
        <end position="10"/>
    </location>
</feature>
<keyword evidence="1 5" id="KW-0808">Transferase</keyword>
<dbReference type="OrthoDB" id="270167at2759"/>
<name>A0A830BP38_9LAMI</name>
<dbReference type="PANTHER" id="PTHR11364">
    <property type="entry name" value="THIOSULFATE SULFERTANSFERASE"/>
    <property type="match status" value="1"/>
</dbReference>
<feature type="domain" description="Rhodanese" evidence="4">
    <location>
        <begin position="139"/>
        <end position="195"/>
    </location>
</feature>
<dbReference type="PROSITE" id="PS50206">
    <property type="entry name" value="RHODANESE_3"/>
    <property type="match status" value="1"/>
</dbReference>
<dbReference type="EMBL" id="BMAC01000157">
    <property type="protein sequence ID" value="GFP87852.1"/>
    <property type="molecule type" value="Genomic_DNA"/>
</dbReference>
<proteinExistence type="predicted"/>
<evidence type="ECO:0000313" key="5">
    <source>
        <dbReference type="EMBL" id="GFP87852.1"/>
    </source>
</evidence>
<dbReference type="SUPFAM" id="SSF52821">
    <property type="entry name" value="Rhodanese/Cell cycle control phosphatase"/>
    <property type="match status" value="1"/>
</dbReference>
<evidence type="ECO:0000259" key="4">
    <source>
        <dbReference type="PROSITE" id="PS50206"/>
    </source>
</evidence>
<accession>A0A830BP38</accession>
<keyword evidence="6" id="KW-1185">Reference proteome</keyword>
<organism evidence="5 6">
    <name type="scientific">Phtheirospermum japonicum</name>
    <dbReference type="NCBI Taxonomy" id="374723"/>
    <lineage>
        <taxon>Eukaryota</taxon>
        <taxon>Viridiplantae</taxon>
        <taxon>Streptophyta</taxon>
        <taxon>Embryophyta</taxon>
        <taxon>Tracheophyta</taxon>
        <taxon>Spermatophyta</taxon>
        <taxon>Magnoliopsida</taxon>
        <taxon>eudicotyledons</taxon>
        <taxon>Gunneridae</taxon>
        <taxon>Pentapetalae</taxon>
        <taxon>asterids</taxon>
        <taxon>lamiids</taxon>
        <taxon>Lamiales</taxon>
        <taxon>Orobanchaceae</taxon>
        <taxon>Orobanchaceae incertae sedis</taxon>
        <taxon>Phtheirospermum</taxon>
    </lineage>
</organism>
<dbReference type="InterPro" id="IPR001763">
    <property type="entry name" value="Rhodanese-like_dom"/>
</dbReference>
<protein>
    <submittedName>
        <fullName evidence="5">Thiosulfate/3-mercaptopyruvate sulfurtransferase 1 mitochondrial</fullName>
    </submittedName>
</protein>
<gene>
    <name evidence="5" type="ORF">PHJA_000928900</name>
</gene>
<dbReference type="PANTHER" id="PTHR11364:SF27">
    <property type="entry name" value="SULFURTRANSFERASE"/>
    <property type="match status" value="1"/>
</dbReference>
<keyword evidence="2" id="KW-0677">Repeat</keyword>
<dbReference type="GO" id="GO:0004792">
    <property type="term" value="F:thiosulfate-cyanide sulfurtransferase activity"/>
    <property type="evidence" value="ECO:0007669"/>
    <property type="project" value="TreeGrafter"/>
</dbReference>
<evidence type="ECO:0000256" key="2">
    <source>
        <dbReference type="ARBA" id="ARBA00022737"/>
    </source>
</evidence>
<feature type="region of interest" description="Disordered" evidence="3">
    <location>
        <begin position="1"/>
        <end position="25"/>
    </location>
</feature>